<keyword evidence="2" id="KW-1185">Reference proteome</keyword>
<reference evidence="1 2" key="1">
    <citation type="journal article" date="2019" name="Int. J. Syst. Evol. Microbiol.">
        <title>Capsulimonas corticalis gen. nov., sp. nov., an aerobic capsulated bacterium, of a novel bacterial order, Capsulimonadales ord. nov., of the class Armatimonadia of the phylum Armatimonadetes.</title>
        <authorList>
            <person name="Li J."/>
            <person name="Kudo C."/>
            <person name="Tonouchi A."/>
        </authorList>
    </citation>
    <scope>NUCLEOTIDE SEQUENCE [LARGE SCALE GENOMIC DNA]</scope>
    <source>
        <strain evidence="1 2">AX-7</strain>
    </source>
</reference>
<protein>
    <submittedName>
        <fullName evidence="1">Uncharacterized protein</fullName>
    </submittedName>
</protein>
<dbReference type="EMBL" id="AP025739">
    <property type="protein sequence ID" value="BDI30749.1"/>
    <property type="molecule type" value="Genomic_DNA"/>
</dbReference>
<sequence>MKNAKMSLMTVDDEGRVALPEWVRGTCDLRPGDQLLIGQNYGSAGGLFLGMGLILISPSAIGRRFRRLEETLRRIDPGGASAAPFDDQEI</sequence>
<organism evidence="1 2">
    <name type="scientific">Capsulimonas corticalis</name>
    <dbReference type="NCBI Taxonomy" id="2219043"/>
    <lineage>
        <taxon>Bacteria</taxon>
        <taxon>Bacillati</taxon>
        <taxon>Armatimonadota</taxon>
        <taxon>Armatimonadia</taxon>
        <taxon>Capsulimonadales</taxon>
        <taxon>Capsulimonadaceae</taxon>
        <taxon>Capsulimonas</taxon>
    </lineage>
</organism>
<dbReference type="RefSeq" id="WP_119320655.1">
    <property type="nucleotide sequence ID" value="NZ_AP025739.1"/>
</dbReference>
<dbReference type="InterPro" id="IPR037914">
    <property type="entry name" value="SpoVT-AbrB_sf"/>
</dbReference>
<name>A0A402CTF5_9BACT</name>
<evidence type="ECO:0000313" key="1">
    <source>
        <dbReference type="EMBL" id="BDI30749.1"/>
    </source>
</evidence>
<dbReference type="KEGG" id="ccot:CCAX7_28000"/>
<dbReference type="AlphaFoldDB" id="A0A402CTF5"/>
<proteinExistence type="predicted"/>
<accession>A0A402CTF5</accession>
<dbReference type="SUPFAM" id="SSF89447">
    <property type="entry name" value="AbrB/MazE/MraZ-like"/>
    <property type="match status" value="1"/>
</dbReference>
<evidence type="ECO:0000313" key="2">
    <source>
        <dbReference type="Proteomes" id="UP000287394"/>
    </source>
</evidence>
<gene>
    <name evidence="1" type="ORF">CCAX7_28000</name>
</gene>
<dbReference type="Proteomes" id="UP000287394">
    <property type="component" value="Chromosome"/>
</dbReference>